<gene>
    <name evidence="1" type="ORF">DAH51_07300</name>
</gene>
<name>A0A430BZA7_SPHYA</name>
<dbReference type="EMBL" id="QRAL01000006">
    <property type="protein sequence ID" value="RSU58041.1"/>
    <property type="molecule type" value="Genomic_DNA"/>
</dbReference>
<evidence type="ECO:0000313" key="1">
    <source>
        <dbReference type="EMBL" id="RSU58041.1"/>
    </source>
</evidence>
<sequence>MPRSDFATSAQYHADAAIRAADLLNSQIARIDSALSFMAQRKAVYLPATYKALRDNLIGVRNNALRYLGKPDNGGDLACGMMGPNGYGPKIDALIESVDRMANRARYVPPALRSVAA</sequence>
<evidence type="ECO:0000313" key="2">
    <source>
        <dbReference type="Proteomes" id="UP000287401"/>
    </source>
</evidence>
<dbReference type="AlphaFoldDB" id="A0A430BZA7"/>
<reference evidence="1 2" key="1">
    <citation type="submission" date="2018-07" db="EMBL/GenBank/DDBJ databases">
        <title>Genomic and Epidemiologic Investigation of an Indolent Hospital Outbreak.</title>
        <authorList>
            <person name="Johnson R.C."/>
            <person name="Deming C."/>
            <person name="Conlan S."/>
            <person name="Zellmer C.J."/>
            <person name="Michelin A.V."/>
            <person name="Lee-Lin S."/>
            <person name="Thomas P.J."/>
            <person name="Park M."/>
            <person name="Weingarten R.A."/>
            <person name="Less J."/>
            <person name="Dekker J.P."/>
            <person name="Frank K.M."/>
            <person name="Musser K.A."/>
            <person name="Mcquiston J.R."/>
            <person name="Henderson D.K."/>
            <person name="Lau A.F."/>
            <person name="Palmore T.N."/>
            <person name="Segre J.A."/>
        </authorList>
    </citation>
    <scope>NUCLEOTIDE SEQUENCE [LARGE SCALE GENOMIC DNA]</scope>
    <source>
        <strain evidence="1 2">SK-NIH.Env6_1116</strain>
    </source>
</reference>
<comment type="caution">
    <text evidence="1">The sequence shown here is derived from an EMBL/GenBank/DDBJ whole genome shotgun (WGS) entry which is preliminary data.</text>
</comment>
<accession>A0A430BZA7</accession>
<dbReference type="Proteomes" id="UP000287401">
    <property type="component" value="Unassembled WGS sequence"/>
</dbReference>
<dbReference type="RefSeq" id="WP_125997845.1">
    <property type="nucleotide sequence ID" value="NZ_QRAL01000006.1"/>
</dbReference>
<protein>
    <submittedName>
        <fullName evidence="1">Uncharacterized protein</fullName>
    </submittedName>
</protein>
<organism evidence="1 2">
    <name type="scientific">Sphingobium yanoikuyae</name>
    <name type="common">Sphingomonas yanoikuyae</name>
    <dbReference type="NCBI Taxonomy" id="13690"/>
    <lineage>
        <taxon>Bacteria</taxon>
        <taxon>Pseudomonadati</taxon>
        <taxon>Pseudomonadota</taxon>
        <taxon>Alphaproteobacteria</taxon>
        <taxon>Sphingomonadales</taxon>
        <taxon>Sphingomonadaceae</taxon>
        <taxon>Sphingobium</taxon>
    </lineage>
</organism>
<proteinExistence type="predicted"/>